<evidence type="ECO:0000313" key="2">
    <source>
        <dbReference type="Proteomes" id="UP000503447"/>
    </source>
</evidence>
<keyword evidence="2" id="KW-1185">Reference proteome</keyword>
<gene>
    <name evidence="1" type="ORF">FTUN_6305</name>
</gene>
<dbReference type="EMBL" id="CP053452">
    <property type="protein sequence ID" value="QJW98710.1"/>
    <property type="molecule type" value="Genomic_DNA"/>
</dbReference>
<proteinExistence type="predicted"/>
<evidence type="ECO:0000313" key="1">
    <source>
        <dbReference type="EMBL" id="QJW98710.1"/>
    </source>
</evidence>
<reference evidence="2" key="1">
    <citation type="submission" date="2020-05" db="EMBL/GenBank/DDBJ databases">
        <title>Frigoriglobus tundricola gen. nov., sp. nov., a psychrotolerant cellulolytic planctomycete of the family Gemmataceae with two divergent copies of 16S rRNA gene.</title>
        <authorList>
            <person name="Kulichevskaya I.S."/>
            <person name="Ivanova A.A."/>
            <person name="Naumoff D.G."/>
            <person name="Beletsky A.V."/>
            <person name="Rijpstra W.I.C."/>
            <person name="Sinninghe Damste J.S."/>
            <person name="Mardanov A.V."/>
            <person name="Ravin N.V."/>
            <person name="Dedysh S.N."/>
        </authorList>
    </citation>
    <scope>NUCLEOTIDE SEQUENCE [LARGE SCALE GENOMIC DNA]</scope>
    <source>
        <strain evidence="2">PL17</strain>
    </source>
</reference>
<dbReference type="AlphaFoldDB" id="A0A6M5YZ33"/>
<organism evidence="1 2">
    <name type="scientific">Frigoriglobus tundricola</name>
    <dbReference type="NCBI Taxonomy" id="2774151"/>
    <lineage>
        <taxon>Bacteria</taxon>
        <taxon>Pseudomonadati</taxon>
        <taxon>Planctomycetota</taxon>
        <taxon>Planctomycetia</taxon>
        <taxon>Gemmatales</taxon>
        <taxon>Gemmataceae</taxon>
        <taxon>Frigoriglobus</taxon>
    </lineage>
</organism>
<sequence>MLLISSAEKPLAAPNATVFLTVAPKFKPAEYTGRVGRFGVGYDTI</sequence>
<dbReference type="KEGG" id="ftj:FTUN_6305"/>
<name>A0A6M5YZ33_9BACT</name>
<dbReference type="Proteomes" id="UP000503447">
    <property type="component" value="Chromosome"/>
</dbReference>
<accession>A0A6M5YZ33</accession>
<protein>
    <submittedName>
        <fullName evidence="1">Uncharacterized protein</fullName>
    </submittedName>
</protein>